<proteinExistence type="predicted"/>
<reference evidence="1" key="2">
    <citation type="journal article" date="2015" name="Data Brief">
        <title>Shoot transcriptome of the giant reed, Arundo donax.</title>
        <authorList>
            <person name="Barrero R.A."/>
            <person name="Guerrero F.D."/>
            <person name="Moolhuijzen P."/>
            <person name="Goolsby J.A."/>
            <person name="Tidwell J."/>
            <person name="Bellgard S.E."/>
            <person name="Bellgard M.I."/>
        </authorList>
    </citation>
    <scope>NUCLEOTIDE SEQUENCE</scope>
    <source>
        <tissue evidence="1">Shoot tissue taken approximately 20 cm above the soil surface</tissue>
    </source>
</reference>
<dbReference type="EMBL" id="GBRH01258840">
    <property type="protein sequence ID" value="JAD39055.1"/>
    <property type="molecule type" value="Transcribed_RNA"/>
</dbReference>
<dbReference type="AlphaFoldDB" id="A0A0A8ZQL5"/>
<organism evidence="1">
    <name type="scientific">Arundo donax</name>
    <name type="common">Giant reed</name>
    <name type="synonym">Donax arundinaceus</name>
    <dbReference type="NCBI Taxonomy" id="35708"/>
    <lineage>
        <taxon>Eukaryota</taxon>
        <taxon>Viridiplantae</taxon>
        <taxon>Streptophyta</taxon>
        <taxon>Embryophyta</taxon>
        <taxon>Tracheophyta</taxon>
        <taxon>Spermatophyta</taxon>
        <taxon>Magnoliopsida</taxon>
        <taxon>Liliopsida</taxon>
        <taxon>Poales</taxon>
        <taxon>Poaceae</taxon>
        <taxon>PACMAD clade</taxon>
        <taxon>Arundinoideae</taxon>
        <taxon>Arundineae</taxon>
        <taxon>Arundo</taxon>
    </lineage>
</organism>
<reference evidence="1" key="1">
    <citation type="submission" date="2014-09" db="EMBL/GenBank/DDBJ databases">
        <authorList>
            <person name="Magalhaes I.L.F."/>
            <person name="Oliveira U."/>
            <person name="Santos F.R."/>
            <person name="Vidigal T.H.D.A."/>
            <person name="Brescovit A.D."/>
            <person name="Santos A.J."/>
        </authorList>
    </citation>
    <scope>NUCLEOTIDE SEQUENCE</scope>
    <source>
        <tissue evidence="1">Shoot tissue taken approximately 20 cm above the soil surface</tissue>
    </source>
</reference>
<protein>
    <submittedName>
        <fullName evidence="1">Uncharacterized protein</fullName>
    </submittedName>
</protein>
<name>A0A0A8ZQL5_ARUDO</name>
<evidence type="ECO:0000313" key="1">
    <source>
        <dbReference type="EMBL" id="JAD39055.1"/>
    </source>
</evidence>
<accession>A0A0A8ZQL5</accession>
<sequence>MCYLDKFYQLFVQCVVGVPSQLCWEWLLLNKHCKL</sequence>